<dbReference type="GO" id="GO:0006400">
    <property type="term" value="P:tRNA modification"/>
    <property type="evidence" value="ECO:0007669"/>
    <property type="project" value="TreeGrafter"/>
</dbReference>
<evidence type="ECO:0000256" key="6">
    <source>
        <dbReference type="ARBA" id="ARBA00022679"/>
    </source>
</evidence>
<evidence type="ECO:0000256" key="5">
    <source>
        <dbReference type="ARBA" id="ARBA00017477"/>
    </source>
</evidence>
<dbReference type="NCBIfam" id="TIGR00174">
    <property type="entry name" value="miaA"/>
    <property type="match status" value="1"/>
</dbReference>
<keyword evidence="10" id="KW-0460">Magnesium</keyword>
<name>A0A9D9DTB1_9BACT</name>
<keyword evidence="8 14" id="KW-0547">Nucleotide-binding</keyword>
<dbReference type="HAMAP" id="MF_00185">
    <property type="entry name" value="IPP_trans"/>
    <property type="match status" value="1"/>
</dbReference>
<dbReference type="Proteomes" id="UP000823612">
    <property type="component" value="Unassembled WGS sequence"/>
</dbReference>
<evidence type="ECO:0000256" key="4">
    <source>
        <dbReference type="ARBA" id="ARBA00012665"/>
    </source>
</evidence>
<protein>
    <recommendedName>
        <fullName evidence="5 12">tRNA dimethylallyltransferase</fullName>
        <ecNumber evidence="4 12">2.5.1.75</ecNumber>
    </recommendedName>
</protein>
<dbReference type="AlphaFoldDB" id="A0A9D9DTB1"/>
<evidence type="ECO:0000256" key="9">
    <source>
        <dbReference type="ARBA" id="ARBA00022840"/>
    </source>
</evidence>
<comment type="similarity">
    <text evidence="3 14">Belongs to the IPP transferase family.</text>
</comment>
<feature type="non-terminal residue" evidence="15">
    <location>
        <position position="242"/>
    </location>
</feature>
<evidence type="ECO:0000256" key="11">
    <source>
        <dbReference type="ARBA" id="ARBA00049563"/>
    </source>
</evidence>
<comment type="cofactor">
    <cofactor evidence="1">
        <name>Mg(2+)</name>
        <dbReference type="ChEBI" id="CHEBI:18420"/>
    </cofactor>
</comment>
<dbReference type="Gene3D" id="1.10.20.140">
    <property type="match status" value="1"/>
</dbReference>
<evidence type="ECO:0000256" key="13">
    <source>
        <dbReference type="RuleBase" id="RU003784"/>
    </source>
</evidence>
<evidence type="ECO:0000256" key="7">
    <source>
        <dbReference type="ARBA" id="ARBA00022694"/>
    </source>
</evidence>
<dbReference type="PANTHER" id="PTHR11088:SF60">
    <property type="entry name" value="TRNA DIMETHYLALLYLTRANSFERASE"/>
    <property type="match status" value="1"/>
</dbReference>
<keyword evidence="7 12" id="KW-0819">tRNA processing</keyword>
<evidence type="ECO:0000256" key="10">
    <source>
        <dbReference type="ARBA" id="ARBA00022842"/>
    </source>
</evidence>
<dbReference type="GO" id="GO:0052381">
    <property type="term" value="F:tRNA dimethylallyltransferase activity"/>
    <property type="evidence" value="ECO:0007669"/>
    <property type="project" value="UniProtKB-EC"/>
</dbReference>
<keyword evidence="6 14" id="KW-0808">Transferase</keyword>
<dbReference type="Gene3D" id="3.40.50.300">
    <property type="entry name" value="P-loop containing nucleotide triphosphate hydrolases"/>
    <property type="match status" value="1"/>
</dbReference>
<dbReference type="PANTHER" id="PTHR11088">
    <property type="entry name" value="TRNA DIMETHYLALLYLTRANSFERASE"/>
    <property type="match status" value="1"/>
</dbReference>
<evidence type="ECO:0000256" key="3">
    <source>
        <dbReference type="ARBA" id="ARBA00005842"/>
    </source>
</evidence>
<evidence type="ECO:0000256" key="1">
    <source>
        <dbReference type="ARBA" id="ARBA00001946"/>
    </source>
</evidence>
<gene>
    <name evidence="15" type="primary">miaA</name>
    <name evidence="15" type="ORF">IAB08_02120</name>
</gene>
<keyword evidence="9 14" id="KW-0067">ATP-binding</keyword>
<sequence length="242" mass="27533">MKTLKVLEGPTAVGKTALAIEWALADRTEIVSADSRQFYRELDIGVARPSPEELAAVPHHFIACKSIEEYYSVSRYEQEALALLEELFKKHDVVILAGGSGLYVNALCHGIDDLPDPAPELREALKKQLAEEGIESLQQELKRLDPAFYEQVDLCNSVRLRRALEVCITTGKPFSSLRTGPRKQRPFRIERYALNRPKEELYERINRRVDLMMEAGLLDEARALWPQAHLNALQTVGYRELF</sequence>
<evidence type="ECO:0000256" key="8">
    <source>
        <dbReference type="ARBA" id="ARBA00022741"/>
    </source>
</evidence>
<comment type="function">
    <text evidence="2 13">Catalyzes the transfer of a dimethylallyl group onto the adenine at position 37 in tRNAs that read codons beginning with uridine, leading to the formation of N6-(dimethylallyl)adenosine (i(6)A).</text>
</comment>
<dbReference type="InterPro" id="IPR027417">
    <property type="entry name" value="P-loop_NTPase"/>
</dbReference>
<dbReference type="SUPFAM" id="SSF52540">
    <property type="entry name" value="P-loop containing nucleoside triphosphate hydrolases"/>
    <property type="match status" value="1"/>
</dbReference>
<dbReference type="InterPro" id="IPR018022">
    <property type="entry name" value="IPT"/>
</dbReference>
<evidence type="ECO:0000256" key="2">
    <source>
        <dbReference type="ARBA" id="ARBA00003213"/>
    </source>
</evidence>
<dbReference type="EC" id="2.5.1.75" evidence="4 12"/>
<evidence type="ECO:0000256" key="12">
    <source>
        <dbReference type="RuleBase" id="RU003783"/>
    </source>
</evidence>
<reference evidence="15" key="2">
    <citation type="journal article" date="2021" name="PeerJ">
        <title>Extensive microbial diversity within the chicken gut microbiome revealed by metagenomics and culture.</title>
        <authorList>
            <person name="Gilroy R."/>
            <person name="Ravi A."/>
            <person name="Getino M."/>
            <person name="Pursley I."/>
            <person name="Horton D.L."/>
            <person name="Alikhan N.F."/>
            <person name="Baker D."/>
            <person name="Gharbi K."/>
            <person name="Hall N."/>
            <person name="Watson M."/>
            <person name="Adriaenssens E.M."/>
            <person name="Foster-Nyarko E."/>
            <person name="Jarju S."/>
            <person name="Secka A."/>
            <person name="Antonio M."/>
            <person name="Oren A."/>
            <person name="Chaudhuri R.R."/>
            <person name="La Ragione R."/>
            <person name="Hildebrand F."/>
            <person name="Pallen M.J."/>
        </authorList>
    </citation>
    <scope>NUCLEOTIDE SEQUENCE</scope>
    <source>
        <strain evidence="15">2889</strain>
    </source>
</reference>
<evidence type="ECO:0000313" key="16">
    <source>
        <dbReference type="Proteomes" id="UP000823612"/>
    </source>
</evidence>
<proteinExistence type="inferred from homology"/>
<dbReference type="GO" id="GO:0005524">
    <property type="term" value="F:ATP binding"/>
    <property type="evidence" value="ECO:0007669"/>
    <property type="project" value="UniProtKB-KW"/>
</dbReference>
<comment type="catalytic activity">
    <reaction evidence="11 12">
        <text>adenosine(37) in tRNA + dimethylallyl diphosphate = N(6)-dimethylallyladenosine(37) in tRNA + diphosphate</text>
        <dbReference type="Rhea" id="RHEA:26482"/>
        <dbReference type="Rhea" id="RHEA-COMP:10162"/>
        <dbReference type="Rhea" id="RHEA-COMP:10375"/>
        <dbReference type="ChEBI" id="CHEBI:33019"/>
        <dbReference type="ChEBI" id="CHEBI:57623"/>
        <dbReference type="ChEBI" id="CHEBI:74411"/>
        <dbReference type="ChEBI" id="CHEBI:74415"/>
        <dbReference type="EC" id="2.5.1.75"/>
    </reaction>
</comment>
<evidence type="ECO:0000313" key="15">
    <source>
        <dbReference type="EMBL" id="MBO8432076.1"/>
    </source>
</evidence>
<comment type="caution">
    <text evidence="15">The sequence shown here is derived from an EMBL/GenBank/DDBJ whole genome shotgun (WGS) entry which is preliminary data.</text>
</comment>
<reference evidence="15" key="1">
    <citation type="submission" date="2020-10" db="EMBL/GenBank/DDBJ databases">
        <authorList>
            <person name="Gilroy R."/>
        </authorList>
    </citation>
    <scope>NUCLEOTIDE SEQUENCE</scope>
    <source>
        <strain evidence="15">2889</strain>
    </source>
</reference>
<accession>A0A9D9DTB1</accession>
<dbReference type="InterPro" id="IPR039657">
    <property type="entry name" value="Dimethylallyltransferase"/>
</dbReference>
<evidence type="ECO:0000256" key="14">
    <source>
        <dbReference type="RuleBase" id="RU003785"/>
    </source>
</evidence>
<dbReference type="EMBL" id="JADIMZ010000028">
    <property type="protein sequence ID" value="MBO8432076.1"/>
    <property type="molecule type" value="Genomic_DNA"/>
</dbReference>
<dbReference type="Pfam" id="PF01715">
    <property type="entry name" value="IPPT"/>
    <property type="match status" value="1"/>
</dbReference>
<organism evidence="15 16">
    <name type="scientific">Candidatus Pullibacteroides excrementavium</name>
    <dbReference type="NCBI Taxonomy" id="2840905"/>
    <lineage>
        <taxon>Bacteria</taxon>
        <taxon>Pseudomonadati</taxon>
        <taxon>Bacteroidota</taxon>
        <taxon>Bacteroidia</taxon>
        <taxon>Bacteroidales</taxon>
        <taxon>Candidatus Pullibacteroides</taxon>
    </lineage>
</organism>